<dbReference type="SUPFAM" id="SSF54427">
    <property type="entry name" value="NTF2-like"/>
    <property type="match status" value="1"/>
</dbReference>
<reference evidence="2 3" key="1">
    <citation type="submission" date="2024-09" db="EMBL/GenBank/DDBJ databases">
        <authorList>
            <person name="Sun Q."/>
            <person name="Mori K."/>
        </authorList>
    </citation>
    <scope>NUCLEOTIDE SEQUENCE [LARGE SCALE GENOMIC DNA]</scope>
    <source>
        <strain evidence="2 3">TBRC 7907</strain>
    </source>
</reference>
<dbReference type="InterPro" id="IPR037401">
    <property type="entry name" value="SnoaL-like"/>
</dbReference>
<keyword evidence="3" id="KW-1185">Reference proteome</keyword>
<evidence type="ECO:0000313" key="3">
    <source>
        <dbReference type="Proteomes" id="UP001589693"/>
    </source>
</evidence>
<name>A0ABV5ZXQ4_9PSEU</name>
<dbReference type="Gene3D" id="3.10.450.50">
    <property type="match status" value="1"/>
</dbReference>
<organism evidence="2 3">
    <name type="scientific">Allokutzneria oryzae</name>
    <dbReference type="NCBI Taxonomy" id="1378989"/>
    <lineage>
        <taxon>Bacteria</taxon>
        <taxon>Bacillati</taxon>
        <taxon>Actinomycetota</taxon>
        <taxon>Actinomycetes</taxon>
        <taxon>Pseudonocardiales</taxon>
        <taxon>Pseudonocardiaceae</taxon>
        <taxon>Allokutzneria</taxon>
    </lineage>
</organism>
<feature type="domain" description="SnoaL-like" evidence="1">
    <location>
        <begin position="2"/>
        <end position="100"/>
    </location>
</feature>
<protein>
    <submittedName>
        <fullName evidence="2">Nuclear transport factor 2 family protein</fullName>
    </submittedName>
</protein>
<sequence length="118" mass="13031">MVQDFLNLAFNDKRPAEAFAEHVGPDYVQRDPDAPDGAEASARHLAGFVARFPELSLDIKRVIAEDDLVVTHCLMRLTPDSRGSAVADIMRVADGRTVEHWDVVPDLLENPANGDTMF</sequence>
<dbReference type="Proteomes" id="UP001589693">
    <property type="component" value="Unassembled WGS sequence"/>
</dbReference>
<evidence type="ECO:0000259" key="1">
    <source>
        <dbReference type="Pfam" id="PF12680"/>
    </source>
</evidence>
<gene>
    <name evidence="2" type="ORF">ACFFQA_17290</name>
</gene>
<evidence type="ECO:0000313" key="2">
    <source>
        <dbReference type="EMBL" id="MFB9905690.1"/>
    </source>
</evidence>
<proteinExistence type="predicted"/>
<dbReference type="RefSeq" id="WP_377853055.1">
    <property type="nucleotide sequence ID" value="NZ_JBHLZU010000014.1"/>
</dbReference>
<dbReference type="EMBL" id="JBHLZU010000014">
    <property type="protein sequence ID" value="MFB9905690.1"/>
    <property type="molecule type" value="Genomic_DNA"/>
</dbReference>
<comment type="caution">
    <text evidence="2">The sequence shown here is derived from an EMBL/GenBank/DDBJ whole genome shotgun (WGS) entry which is preliminary data.</text>
</comment>
<dbReference type="Pfam" id="PF12680">
    <property type="entry name" value="SnoaL_2"/>
    <property type="match status" value="1"/>
</dbReference>
<accession>A0ABV5ZXQ4</accession>
<dbReference type="InterPro" id="IPR032710">
    <property type="entry name" value="NTF2-like_dom_sf"/>
</dbReference>